<protein>
    <submittedName>
        <fullName evidence="2">Prolyl oligopeptidase family protein</fullName>
    </submittedName>
</protein>
<name>A0A1V3WPQ7_MYCKA</name>
<dbReference type="Proteomes" id="UP000189229">
    <property type="component" value="Unassembled WGS sequence"/>
</dbReference>
<dbReference type="Gene3D" id="3.40.50.1820">
    <property type="entry name" value="alpha/beta hydrolase"/>
    <property type="match status" value="1"/>
</dbReference>
<feature type="domain" description="Peptidase S9 prolyl oligopeptidase catalytic" evidence="1">
    <location>
        <begin position="4"/>
        <end position="51"/>
    </location>
</feature>
<dbReference type="SUPFAM" id="SSF53474">
    <property type="entry name" value="alpha/beta-Hydrolases"/>
    <property type="match status" value="1"/>
</dbReference>
<reference evidence="2 3" key="1">
    <citation type="submission" date="2017-02" db="EMBL/GenBank/DDBJ databases">
        <title>Complete genome sequences of Mycobacterium kansasii strains isolated from rhesus macaques.</title>
        <authorList>
            <person name="Panda A."/>
            <person name="Nagaraj S."/>
            <person name="Zhao X."/>
            <person name="Tettelin H."/>
            <person name="Detolla L.J."/>
        </authorList>
    </citation>
    <scope>NUCLEOTIDE SEQUENCE [LARGE SCALE GENOMIC DNA]</scope>
    <source>
        <strain evidence="2 3">11-3813</strain>
    </source>
</reference>
<comment type="caution">
    <text evidence="2">The sequence shown here is derived from an EMBL/GenBank/DDBJ whole genome shotgun (WGS) entry which is preliminary data.</text>
</comment>
<proteinExistence type="predicted"/>
<dbReference type="EMBL" id="MVBM01000007">
    <property type="protein sequence ID" value="OOK68945.1"/>
    <property type="molecule type" value="Genomic_DNA"/>
</dbReference>
<dbReference type="GO" id="GO:0006508">
    <property type="term" value="P:proteolysis"/>
    <property type="evidence" value="ECO:0007669"/>
    <property type="project" value="InterPro"/>
</dbReference>
<evidence type="ECO:0000313" key="3">
    <source>
        <dbReference type="Proteomes" id="UP000189229"/>
    </source>
</evidence>
<accession>A0A1V3WPQ7</accession>
<evidence type="ECO:0000259" key="1">
    <source>
        <dbReference type="Pfam" id="PF00326"/>
    </source>
</evidence>
<organism evidence="2 3">
    <name type="scientific">Mycobacterium kansasii</name>
    <dbReference type="NCBI Taxonomy" id="1768"/>
    <lineage>
        <taxon>Bacteria</taxon>
        <taxon>Bacillati</taxon>
        <taxon>Actinomycetota</taxon>
        <taxon>Actinomycetes</taxon>
        <taxon>Mycobacteriales</taxon>
        <taxon>Mycobacteriaceae</taxon>
        <taxon>Mycobacterium</taxon>
    </lineage>
</organism>
<dbReference type="GO" id="GO:0008236">
    <property type="term" value="F:serine-type peptidase activity"/>
    <property type="evidence" value="ECO:0007669"/>
    <property type="project" value="InterPro"/>
</dbReference>
<evidence type="ECO:0000313" key="2">
    <source>
        <dbReference type="EMBL" id="OOK68945.1"/>
    </source>
</evidence>
<dbReference type="Pfam" id="PF00326">
    <property type="entry name" value="Peptidase_S9"/>
    <property type="match status" value="1"/>
</dbReference>
<dbReference type="InterPro" id="IPR001375">
    <property type="entry name" value="Peptidase_S9_cat"/>
</dbReference>
<sequence>MHTNAPPFLVIHGSRDGVIPVAQARSFVERLRAASRSLVAYVELPGAGHGFDLLDGARTGPTTHAISLFLNHVHRTRNQFAKEVI</sequence>
<gene>
    <name evidence="2" type="ORF">BZL30_6841</name>
</gene>
<dbReference type="AlphaFoldDB" id="A0A1V3WPQ7"/>
<dbReference type="InterPro" id="IPR029058">
    <property type="entry name" value="AB_hydrolase_fold"/>
</dbReference>